<dbReference type="EMBL" id="AFYH01121906">
    <property type="status" value="NOT_ANNOTATED_CDS"/>
    <property type="molecule type" value="Genomic_DNA"/>
</dbReference>
<evidence type="ECO:0000256" key="6">
    <source>
        <dbReference type="ARBA" id="ARBA00022840"/>
    </source>
</evidence>
<evidence type="ECO:0000313" key="8">
    <source>
        <dbReference type="Ensembl" id="ENSLACP00000010378.1"/>
    </source>
</evidence>
<dbReference type="SUPFAM" id="SSF52047">
    <property type="entry name" value="RNI-like"/>
    <property type="match status" value="2"/>
</dbReference>
<dbReference type="FunCoup" id="H3AL57">
    <property type="interactions" value="405"/>
</dbReference>
<dbReference type="InterPro" id="IPR051261">
    <property type="entry name" value="NLR"/>
</dbReference>
<dbReference type="GO" id="GO:0005524">
    <property type="term" value="F:ATP binding"/>
    <property type="evidence" value="ECO:0007669"/>
    <property type="project" value="UniProtKB-KW"/>
</dbReference>
<dbReference type="Ensembl" id="ENSLACT00000010457.1">
    <property type="protein sequence ID" value="ENSLACP00000010378.1"/>
    <property type="gene ID" value="ENSLACG00000009140.1"/>
</dbReference>
<evidence type="ECO:0000256" key="1">
    <source>
        <dbReference type="ARBA" id="ARBA00004496"/>
    </source>
</evidence>
<dbReference type="EMBL" id="AFYH01121905">
    <property type="status" value="NOT_ANNOTATED_CDS"/>
    <property type="molecule type" value="Genomic_DNA"/>
</dbReference>
<reference evidence="9" key="1">
    <citation type="submission" date="2011-08" db="EMBL/GenBank/DDBJ databases">
        <title>The draft genome of Latimeria chalumnae.</title>
        <authorList>
            <person name="Di Palma F."/>
            <person name="Alfoldi J."/>
            <person name="Johnson J."/>
            <person name="Berlin A."/>
            <person name="Gnerre S."/>
            <person name="Jaffe D."/>
            <person name="MacCallum I."/>
            <person name="Young S."/>
            <person name="Walker B.J."/>
            <person name="Lander E."/>
            <person name="Lindblad-Toh K."/>
        </authorList>
    </citation>
    <scope>NUCLEOTIDE SEQUENCE [LARGE SCALE GENOMIC DNA]</scope>
    <source>
        <strain evidence="9">Wild caught</strain>
    </source>
</reference>
<dbReference type="GeneTree" id="ENSGT00940000159861"/>
<dbReference type="STRING" id="7897.ENSLACP00000010378"/>
<dbReference type="InterPro" id="IPR001611">
    <property type="entry name" value="Leu-rich_rpt"/>
</dbReference>
<evidence type="ECO:0000256" key="5">
    <source>
        <dbReference type="ARBA" id="ARBA00022741"/>
    </source>
</evidence>
<dbReference type="EMBL" id="AFYH01121911">
    <property type="status" value="NOT_ANNOTATED_CDS"/>
    <property type="molecule type" value="Genomic_DNA"/>
</dbReference>
<proteinExistence type="predicted"/>
<dbReference type="InterPro" id="IPR007111">
    <property type="entry name" value="NACHT_NTPase"/>
</dbReference>
<keyword evidence="2" id="KW-0963">Cytoplasm</keyword>
<name>H3AL57_LATCH</name>
<comment type="subcellular location">
    <subcellularLocation>
        <location evidence="1">Cytoplasm</location>
    </subcellularLocation>
</comment>
<keyword evidence="5" id="KW-0547">Nucleotide-binding</keyword>
<evidence type="ECO:0000313" key="9">
    <source>
        <dbReference type="Proteomes" id="UP000008672"/>
    </source>
</evidence>
<organism evidence="8 9">
    <name type="scientific">Latimeria chalumnae</name>
    <name type="common">Coelacanth</name>
    <dbReference type="NCBI Taxonomy" id="7897"/>
    <lineage>
        <taxon>Eukaryota</taxon>
        <taxon>Metazoa</taxon>
        <taxon>Chordata</taxon>
        <taxon>Craniata</taxon>
        <taxon>Vertebrata</taxon>
        <taxon>Euteleostomi</taxon>
        <taxon>Coelacanthiformes</taxon>
        <taxon>Coelacanthidae</taxon>
        <taxon>Latimeria</taxon>
    </lineage>
</organism>
<keyword evidence="6" id="KW-0067">ATP-binding</keyword>
<keyword evidence="9" id="KW-1185">Reference proteome</keyword>
<sequence>DPMVQKHFEILQTRHGNGMELSLLSETPSMERLTNLLLVEGLTDIQQKEHDVMQIEATKGVKTVCKTIPLEKVFLPLSKVSIPPRISLTVGVAGIGKSTLVKLLVYKWVKGEIYKDIAFVLPFTFRELNAYEKLSVEKLIRSAFPHISELTSIFSGAAKVILILDGLDEFKSPLDFSNTVVCTDPKKDIQVDNLITNIIRGNLLPEASVWITSRPTSASQIPGGLVDRMTEIRGFGEAEIQDFYYQMFDDKNLADQVLSHIKGNKSFHIMCTVPSFCWIAGLSIGHLLKNSYNSQEGVTVPKTLCELYSYFFKLALNGDWTDREKETLKIDQTINSSKKLAGNLGKLAFYGLIKRKYVFYEQDMKTYGIDLTSLQGNLCNNILLKDDSQTFTVYYFTHLTLQEYMAATYYYTAAKRAIFDLFTESGMSWPKLGFHNHFKNAIQRSLQSEDGQLDIFVRFLAGLLSPQVNKLLSGLLLTKEEHNGYREHVINLLQACLNTNYNISSRTVNVMHCLHELQHTEIARTVEEAMRTESLAGKLTPVNCSALAYLLQVSETCMEETNLSNCLNDSVLKSLLSQLLYCHNLRYVADEHFKVLYEAKGKVLEYKACKLQKTNLIYCHVSNTFLLLTLLVNKSLSCLNLRNNGIGPRGAKALSDALKMNQALVSLNLQNNQIGEEGAKCVADFLQVNRRLTTLHLQKNSIGPEGAKRMAEALKNNCSLKEFILSSNCVGDKGAAALAKALKVNKSLTTLDLRSNSISNTGVTALTEALKCNQGLIDLNLRENSIGIDGAKEIANALRENCTLKNLDLTANLLHDEGAKAIAIAIEENQTLTSLHLQWNFIRSKAAKALAQALQFNESLASLDLQENSIGDEGISALSAALKMNKALTALHLQGTSVGVIGAKSLAEALTVNQSLTTLDLRGNSIGVEGAKAMANALKVNCSLRTLNLQENSLGMDGAICIATALTGNHGLTHINLQGNRIGESGAKVISDAIKSNSPNCIVEI</sequence>
<dbReference type="Pfam" id="PF13516">
    <property type="entry name" value="LRR_6"/>
    <property type="match status" value="11"/>
</dbReference>
<gene>
    <name evidence="8" type="primary">NLRC3</name>
</gene>
<dbReference type="PROSITE" id="PS50837">
    <property type="entry name" value="NACHT"/>
    <property type="match status" value="1"/>
</dbReference>
<dbReference type="Gene3D" id="3.80.10.10">
    <property type="entry name" value="Ribonuclease Inhibitor"/>
    <property type="match status" value="4"/>
</dbReference>
<dbReference type="PANTHER" id="PTHR24106">
    <property type="entry name" value="NACHT, LRR AND CARD DOMAINS-CONTAINING"/>
    <property type="match status" value="1"/>
</dbReference>
<dbReference type="eggNOG" id="KOG4308">
    <property type="taxonomic scope" value="Eukaryota"/>
</dbReference>
<dbReference type="EMBL" id="AFYH01121907">
    <property type="status" value="NOT_ANNOTATED_CDS"/>
    <property type="molecule type" value="Genomic_DNA"/>
</dbReference>
<dbReference type="InterPro" id="IPR032675">
    <property type="entry name" value="LRR_dom_sf"/>
</dbReference>
<dbReference type="InterPro" id="IPR027417">
    <property type="entry name" value="P-loop_NTPase"/>
</dbReference>
<accession>H3AL57</accession>
<feature type="domain" description="NACHT" evidence="7">
    <location>
        <begin position="85"/>
        <end position="217"/>
    </location>
</feature>
<reference evidence="8" key="2">
    <citation type="submission" date="2025-08" db="UniProtKB">
        <authorList>
            <consortium name="Ensembl"/>
        </authorList>
    </citation>
    <scope>IDENTIFICATION</scope>
</reference>
<evidence type="ECO:0000256" key="3">
    <source>
        <dbReference type="ARBA" id="ARBA00022614"/>
    </source>
</evidence>
<dbReference type="Pfam" id="PF17776">
    <property type="entry name" value="NLRC4_HD2"/>
    <property type="match status" value="1"/>
</dbReference>
<dbReference type="EMBL" id="AFYH01121908">
    <property type="status" value="NOT_ANNOTATED_CDS"/>
    <property type="molecule type" value="Genomic_DNA"/>
</dbReference>
<dbReference type="InterPro" id="IPR041075">
    <property type="entry name" value="NOD1/2_WH"/>
</dbReference>
<evidence type="ECO:0000259" key="7">
    <source>
        <dbReference type="PROSITE" id="PS50837"/>
    </source>
</evidence>
<dbReference type="AlphaFoldDB" id="H3AL57"/>
<dbReference type="EMBL" id="AFYH01121910">
    <property type="status" value="NOT_ANNOTATED_CDS"/>
    <property type="molecule type" value="Genomic_DNA"/>
</dbReference>
<dbReference type="Pfam" id="PF05729">
    <property type="entry name" value="NACHT"/>
    <property type="match status" value="1"/>
</dbReference>
<dbReference type="OMA" id="IPCICWM"/>
<dbReference type="FunFam" id="3.80.10.10:FF:000236">
    <property type="entry name" value="NLR family CARD domain containing 3"/>
    <property type="match status" value="1"/>
</dbReference>
<dbReference type="Proteomes" id="UP000008672">
    <property type="component" value="Unassembled WGS sequence"/>
</dbReference>
<reference evidence="8" key="3">
    <citation type="submission" date="2025-09" db="UniProtKB">
        <authorList>
            <consortium name="Ensembl"/>
        </authorList>
    </citation>
    <scope>IDENTIFICATION</scope>
</reference>
<dbReference type="SMART" id="SM00368">
    <property type="entry name" value="LRR_RI"/>
    <property type="match status" value="13"/>
</dbReference>
<dbReference type="FunFam" id="3.80.10.10:FF:001349">
    <property type="entry name" value="NLR family CARD domain containing 3"/>
    <property type="match status" value="1"/>
</dbReference>
<dbReference type="EMBL" id="AFYH01121904">
    <property type="status" value="NOT_ANNOTATED_CDS"/>
    <property type="molecule type" value="Genomic_DNA"/>
</dbReference>
<evidence type="ECO:0000256" key="4">
    <source>
        <dbReference type="ARBA" id="ARBA00022737"/>
    </source>
</evidence>
<dbReference type="InParanoid" id="H3AL57"/>
<dbReference type="EMBL" id="AFYH01121909">
    <property type="status" value="NOT_ANNOTATED_CDS"/>
    <property type="molecule type" value="Genomic_DNA"/>
</dbReference>
<protein>
    <submittedName>
        <fullName evidence="8">NLR family CARD domain containing 3</fullName>
    </submittedName>
</protein>
<dbReference type="GO" id="GO:0005737">
    <property type="term" value="C:cytoplasm"/>
    <property type="evidence" value="ECO:0007669"/>
    <property type="project" value="UniProtKB-SubCell"/>
</dbReference>
<dbReference type="InterPro" id="IPR041267">
    <property type="entry name" value="NLRP_HD2"/>
</dbReference>
<dbReference type="SUPFAM" id="SSF52540">
    <property type="entry name" value="P-loop containing nucleoside triphosphate hydrolases"/>
    <property type="match status" value="1"/>
</dbReference>
<dbReference type="HOGENOM" id="CLU_002274_3_0_1"/>
<evidence type="ECO:0000256" key="2">
    <source>
        <dbReference type="ARBA" id="ARBA00022490"/>
    </source>
</evidence>
<dbReference type="EMBL" id="AFYH01121903">
    <property type="status" value="NOT_ANNOTATED_CDS"/>
    <property type="molecule type" value="Genomic_DNA"/>
</dbReference>
<keyword evidence="4" id="KW-0677">Repeat</keyword>
<keyword evidence="3" id="KW-0433">Leucine-rich repeat</keyword>
<dbReference type="Pfam" id="PF17779">
    <property type="entry name" value="WHD_NOD2"/>
    <property type="match status" value="1"/>
</dbReference>
<dbReference type="Gene3D" id="3.40.50.300">
    <property type="entry name" value="P-loop containing nucleotide triphosphate hydrolases"/>
    <property type="match status" value="1"/>
</dbReference>